<proteinExistence type="predicted"/>
<gene>
    <name evidence="1" type="ORF">AVEN_61164_1</name>
</gene>
<dbReference type="EMBL" id="BGPR01040646">
    <property type="protein sequence ID" value="GBO16812.1"/>
    <property type="molecule type" value="Genomic_DNA"/>
</dbReference>
<protein>
    <submittedName>
        <fullName evidence="1">Uncharacterized protein</fullName>
    </submittedName>
</protein>
<sequence>MTEVSCKEWALKFAGSLDEKFKSMIKKWQLLVPSIQDDGSDLRKFFPSHLINLLHMNYSISMMEKKHGLSNQTNFFPLIKRPVSPFCNEIKISLVNHRLLTVNRLPLSDRGIQGHVNDSHCNSTSTEAGVLTAITDHSPTPPEGGTHCHRGRGRAIIVPPGEALS</sequence>
<evidence type="ECO:0000313" key="1">
    <source>
        <dbReference type="EMBL" id="GBO16812.1"/>
    </source>
</evidence>
<keyword evidence="2" id="KW-1185">Reference proteome</keyword>
<accession>A0A4Y2UX10</accession>
<evidence type="ECO:0000313" key="2">
    <source>
        <dbReference type="Proteomes" id="UP000499080"/>
    </source>
</evidence>
<reference evidence="1 2" key="1">
    <citation type="journal article" date="2019" name="Sci. Rep.">
        <title>Orb-weaving spider Araneus ventricosus genome elucidates the spidroin gene catalogue.</title>
        <authorList>
            <person name="Kono N."/>
            <person name="Nakamura H."/>
            <person name="Ohtoshi R."/>
            <person name="Moran D.A.P."/>
            <person name="Shinohara A."/>
            <person name="Yoshida Y."/>
            <person name="Fujiwara M."/>
            <person name="Mori M."/>
            <person name="Tomita M."/>
            <person name="Arakawa K."/>
        </authorList>
    </citation>
    <scope>NUCLEOTIDE SEQUENCE [LARGE SCALE GENOMIC DNA]</scope>
</reference>
<dbReference type="Proteomes" id="UP000499080">
    <property type="component" value="Unassembled WGS sequence"/>
</dbReference>
<organism evidence="1 2">
    <name type="scientific">Araneus ventricosus</name>
    <name type="common">Orbweaver spider</name>
    <name type="synonym">Epeira ventricosa</name>
    <dbReference type="NCBI Taxonomy" id="182803"/>
    <lineage>
        <taxon>Eukaryota</taxon>
        <taxon>Metazoa</taxon>
        <taxon>Ecdysozoa</taxon>
        <taxon>Arthropoda</taxon>
        <taxon>Chelicerata</taxon>
        <taxon>Arachnida</taxon>
        <taxon>Araneae</taxon>
        <taxon>Araneomorphae</taxon>
        <taxon>Entelegynae</taxon>
        <taxon>Araneoidea</taxon>
        <taxon>Araneidae</taxon>
        <taxon>Araneus</taxon>
    </lineage>
</organism>
<name>A0A4Y2UX10_ARAVE</name>
<comment type="caution">
    <text evidence="1">The sequence shown here is derived from an EMBL/GenBank/DDBJ whole genome shotgun (WGS) entry which is preliminary data.</text>
</comment>
<dbReference type="AlphaFoldDB" id="A0A4Y2UX10"/>